<evidence type="ECO:0000256" key="5">
    <source>
        <dbReference type="SAM" id="MobiDB-lite"/>
    </source>
</evidence>
<dbReference type="InterPro" id="IPR000644">
    <property type="entry name" value="CBS_dom"/>
</dbReference>
<dbReference type="Gene3D" id="1.10.555.10">
    <property type="entry name" value="Rho GTPase activation protein"/>
    <property type="match status" value="1"/>
</dbReference>
<keyword evidence="3 4" id="KW-0129">CBS domain</keyword>
<feature type="region of interest" description="Disordered" evidence="5">
    <location>
        <begin position="1404"/>
        <end position="1446"/>
    </location>
</feature>
<feature type="compositionally biased region" description="Low complexity" evidence="5">
    <location>
        <begin position="1407"/>
        <end position="1417"/>
    </location>
</feature>
<evidence type="ECO:0000313" key="7">
    <source>
        <dbReference type="EMBL" id="UQC82416.1"/>
    </source>
</evidence>
<dbReference type="InterPro" id="IPR050511">
    <property type="entry name" value="AMPK_gamma/SDS23_families"/>
</dbReference>
<feature type="region of interest" description="Disordered" evidence="5">
    <location>
        <begin position="1487"/>
        <end position="1640"/>
    </location>
</feature>
<feature type="region of interest" description="Disordered" evidence="5">
    <location>
        <begin position="761"/>
        <end position="789"/>
    </location>
</feature>
<sequence>MPRHAPSKILDVSLKLEPKQDNIPLSTCSVEKCLTSTIHYQRRNASLHSNLPPSPYGADAAALDAPSDLIHRLGLPKFTVQPISFNFSLSYPYLPYLNKRNLTDTRRSPVRNRGTAAVGKAARNGMYLSSECHYLRLTTLPLLHCFLMQVGRGIERRKEKKITKAFSPAQSILQTTNSIPPFFFPTHCLCLPFPRLPPFLPHPSHDDAMDDPSSSSASKDNAGPGSMPTSHPSQQQPSGNGPLQPPVVATAASIARPHGHELPFVTPSSYLRPRPPSVARKMPEKPPSPLDKDQIQGLPACAPRCERMRGYASASRPLRMGIFRAIRDFLKVRTSYDVLPLSFRLIVLDNDLLIKKSLNILIQNAIVSAPLWDSHNSRFAGLLTATDFINVIQYYCQFPDEMHKLEQFRLSSLRDIEKAIGASPLETVSVNPMRPLYEACRRMLKTRARRIPLVDVDDETGREMVVSVITQYRILKFIAVNNEHNTVLLKKSLREIGLGTYKDLATAQMHDSVLSVVDMMVKQNISCVPIVDKYNRLLNVFEAVDIIPCIKGGVYEELQSSIGEALVKRPDDSPGIYTCSPEDRLDSIFDTVRKSRVHRLIVVDDDNRLAGVISLSDILKYVLLHGEEDDVAYRGVTGRNTRCHYYLLRGAPVPLGMLQDAKQLPCKELFRNTPDETGSASGRPAGAVLYQRAPAFDLAHFWPKNRFLFFAMQPYDNDQSLSSGLSRDIETGTIESQTVSTAPTSTAPLQLPITTSVLPSRADPQPLATSGTLPALVTGDGRRSRALPSSATWTSSVGDLALLSDTDEIQDRRIFVQDYNRKEFEYCRWMASREENGGGGLEYSVQHHQGNHLPREEHPTESVTSEASATLPYNWYTLANLNPRYSIYRPWATAQYLAQYGPVTRGVFRIPGSLRVVNAIFDYYCYEKPGEEVTSTIRCPTLPSHINAGAQDVASAFKKLLSVLPGGILGSLTLFDALVAIHTQLRGEQELSRTKESKLRARLIAMAIGTINSHFRRELICAVFGLLSLIGRAAETAAREDEQGRPLPTSDLMGYAALGIVFGPLLVGNLLDSYTMKLANPSSGLLLFPLTPPRLKRERQRKSTIQDNTDSMSVDKIRVANDITEMLISNWREVVRNMKGLSSFRGPNEDLESTSRRKFLRSSNSDSLAVGLPRGWRSKHSSPRSSINQHRSKSPVTPTPAPKALGLTLSKTTGNLDDSLHVGRLRPKSFQVQSTNRIPLHQSLNPLSPTAEESLADDRDLKERKLGSDTKAVSPHTRKLGRDRSNDSESSVRPRAIKSHAAAAECLAGYVGECSKNQSSLDAAQKLAGHRRQRSIGSPRVSEEVPVERDSAKTSPNRLPYAISEKGIWPVQRDVPNPGNEFVRQSGGCRPKTSGMVSSALRRFVGSDSSRISSSGSPTARTSKTRHASPDAVSPCTPTPPKTDFIITTTPESVSYLKSKGHDMGRGANYIEENLDKSISAKANFRENSFDGNRLGGKKPDGDVPRSNSPSQTPRQSTESNARCESIGSVQVTPKEFTTKSASQIQPRLPVAVSPEADLKDNANKLVPRRADVSGGISQGQSKSQRPPMSPQSTLSRPQSVASMAGEIAQRSRASSLRPVITPARPSGGSYGSSTPSHGSISKPVGVRAMAAMFENASQESPYVSFPTTPRPSRTSVTDLGLLHLRQETGSFETPKTKALVVAPRESDPDPGYELSDERNRQTGHRLRSVTDSTGSLTVPETTEADGGAVHLDRPSLTRLRQTPNFSGYRKSPLKVYTLENDKNLPHLGAMTSPAQQPPIAQHVVFPRPSSTLSVRQLSEDTIPARAGSPGNNSMLHAQIRSLQRQLDVRNDENASLRRQLETRDNLDIGTLSEQLRVSKRECAMWKSRAEAAEKRVSVLEHFTRKLKGIKGGDAQNDTDVTSRSGRDSIETLATEDGEVVAERIRRAMRGMDGTRSSDGGAAAWWNDDRRGSNTRHSGSVGGQHQPKMTEEALLQIWQAVQELLLEDED</sequence>
<feature type="compositionally biased region" description="Basic and acidic residues" evidence="5">
    <location>
        <begin position="1280"/>
        <end position="1292"/>
    </location>
</feature>
<organism evidence="7 8">
    <name type="scientific">Colletotrichum lupini</name>
    <dbReference type="NCBI Taxonomy" id="145971"/>
    <lineage>
        <taxon>Eukaryota</taxon>
        <taxon>Fungi</taxon>
        <taxon>Dikarya</taxon>
        <taxon>Ascomycota</taxon>
        <taxon>Pezizomycotina</taxon>
        <taxon>Sordariomycetes</taxon>
        <taxon>Hypocreomycetidae</taxon>
        <taxon>Glomerellales</taxon>
        <taxon>Glomerellaceae</taxon>
        <taxon>Colletotrichum</taxon>
        <taxon>Colletotrichum acutatum species complex</taxon>
    </lineage>
</organism>
<dbReference type="SMART" id="SM00116">
    <property type="entry name" value="CBS"/>
    <property type="match status" value="4"/>
</dbReference>
<dbReference type="GO" id="GO:0019901">
    <property type="term" value="F:protein kinase binding"/>
    <property type="evidence" value="ECO:0007669"/>
    <property type="project" value="TreeGrafter"/>
</dbReference>
<feature type="domain" description="CBS" evidence="6">
    <location>
        <begin position="572"/>
        <end position="631"/>
    </location>
</feature>
<feature type="region of interest" description="Disordered" evidence="5">
    <location>
        <begin position="1704"/>
        <end position="1750"/>
    </location>
</feature>
<dbReference type="GO" id="GO:0031588">
    <property type="term" value="C:nucleotide-activated protein kinase complex"/>
    <property type="evidence" value="ECO:0007669"/>
    <property type="project" value="TreeGrafter"/>
</dbReference>
<dbReference type="Proteomes" id="UP000830671">
    <property type="component" value="Chromosome 4"/>
</dbReference>
<comment type="similarity">
    <text evidence="1">Belongs to the 5'-AMP-activated protein kinase gamma subunit family.</text>
</comment>
<dbReference type="Gene3D" id="3.10.580.10">
    <property type="entry name" value="CBS-domain"/>
    <property type="match status" value="2"/>
</dbReference>
<protein>
    <recommendedName>
        <fullName evidence="6">CBS domain-containing protein</fullName>
    </recommendedName>
</protein>
<name>A0A9Q8WGI0_9PEZI</name>
<proteinExistence type="inferred from homology"/>
<dbReference type="InterPro" id="IPR008936">
    <property type="entry name" value="Rho_GTPase_activation_prot"/>
</dbReference>
<feature type="compositionally biased region" description="Polar residues" evidence="5">
    <location>
        <begin position="1230"/>
        <end position="1248"/>
    </location>
</feature>
<dbReference type="RefSeq" id="XP_049144039.1">
    <property type="nucleotide sequence ID" value="XM_049286896.1"/>
</dbReference>
<feature type="domain" description="CBS" evidence="6">
    <location>
        <begin position="500"/>
        <end position="557"/>
    </location>
</feature>
<accession>A0A9Q8WGI0</accession>
<evidence type="ECO:0000256" key="4">
    <source>
        <dbReference type="PROSITE-ProRule" id="PRU00703"/>
    </source>
</evidence>
<dbReference type="InterPro" id="IPR046342">
    <property type="entry name" value="CBS_dom_sf"/>
</dbReference>
<feature type="region of interest" description="Disordered" evidence="5">
    <location>
        <begin position="1911"/>
        <end position="1933"/>
    </location>
</feature>
<evidence type="ECO:0000256" key="1">
    <source>
        <dbReference type="ARBA" id="ARBA00006750"/>
    </source>
</evidence>
<reference evidence="7" key="1">
    <citation type="journal article" date="2021" name="Mol. Plant Microbe Interact.">
        <title>Complete Genome Sequence of the Plant-Pathogenic Fungus Colletotrichum lupini.</title>
        <authorList>
            <person name="Baroncelli R."/>
            <person name="Pensec F."/>
            <person name="Da Lio D."/>
            <person name="Boufleur T."/>
            <person name="Vicente I."/>
            <person name="Sarrocco S."/>
            <person name="Picot A."/>
            <person name="Baraldi E."/>
            <person name="Sukno S."/>
            <person name="Thon M."/>
            <person name="Le Floch G."/>
        </authorList>
    </citation>
    <scope>NUCLEOTIDE SEQUENCE</scope>
    <source>
        <strain evidence="7">IMI 504893</strain>
    </source>
</reference>
<evidence type="ECO:0000256" key="3">
    <source>
        <dbReference type="ARBA" id="ARBA00023122"/>
    </source>
</evidence>
<feature type="compositionally biased region" description="Polar residues" evidence="5">
    <location>
        <begin position="1591"/>
        <end position="1602"/>
    </location>
</feature>
<dbReference type="GO" id="GO:0019887">
    <property type="term" value="F:protein kinase regulator activity"/>
    <property type="evidence" value="ECO:0007669"/>
    <property type="project" value="TreeGrafter"/>
</dbReference>
<dbReference type="SUPFAM" id="SSF48350">
    <property type="entry name" value="GTPase activation domain, GAP"/>
    <property type="match status" value="1"/>
</dbReference>
<dbReference type="Pfam" id="PF00571">
    <property type="entry name" value="CBS"/>
    <property type="match status" value="3"/>
</dbReference>
<gene>
    <name evidence="7" type="ORF">CLUP02_07904</name>
</gene>
<keyword evidence="2" id="KW-0677">Repeat</keyword>
<feature type="region of interest" description="Disordered" evidence="5">
    <location>
        <begin position="840"/>
        <end position="859"/>
    </location>
</feature>
<feature type="domain" description="CBS" evidence="6">
    <location>
        <begin position="422"/>
        <end position="486"/>
    </location>
</feature>
<dbReference type="GO" id="GO:0016208">
    <property type="term" value="F:AMP binding"/>
    <property type="evidence" value="ECO:0007669"/>
    <property type="project" value="TreeGrafter"/>
</dbReference>
<evidence type="ECO:0000259" key="6">
    <source>
        <dbReference type="PROSITE" id="PS51371"/>
    </source>
</evidence>
<feature type="compositionally biased region" description="Polar residues" evidence="5">
    <location>
        <begin position="1506"/>
        <end position="1532"/>
    </location>
</feature>
<feature type="region of interest" description="Disordered" evidence="5">
    <location>
        <begin position="1325"/>
        <end position="1358"/>
    </location>
</feature>
<evidence type="ECO:0000313" key="8">
    <source>
        <dbReference type="Proteomes" id="UP000830671"/>
    </source>
</evidence>
<feature type="compositionally biased region" description="Polar residues" evidence="5">
    <location>
        <begin position="227"/>
        <end position="241"/>
    </location>
</feature>
<dbReference type="CDD" id="cd04641">
    <property type="entry name" value="CBS_euAMPK_gamma-like_repeat2"/>
    <property type="match status" value="1"/>
</dbReference>
<dbReference type="SUPFAM" id="SSF54631">
    <property type="entry name" value="CBS-domain pair"/>
    <property type="match status" value="2"/>
</dbReference>
<keyword evidence="8" id="KW-1185">Reference proteome</keyword>
<dbReference type="CDD" id="cd04618">
    <property type="entry name" value="CBS_euAMPK_gamma-like_repeat1"/>
    <property type="match status" value="1"/>
</dbReference>
<feature type="compositionally biased region" description="Polar residues" evidence="5">
    <location>
        <begin position="1730"/>
        <end position="1741"/>
    </location>
</feature>
<feature type="region of interest" description="Disordered" evidence="5">
    <location>
        <begin position="1142"/>
        <end position="1296"/>
    </location>
</feature>
<dbReference type="PROSITE" id="PS51371">
    <property type="entry name" value="CBS"/>
    <property type="match status" value="3"/>
</dbReference>
<feature type="region of interest" description="Disordered" evidence="5">
    <location>
        <begin position="202"/>
        <end position="246"/>
    </location>
</feature>
<feature type="compositionally biased region" description="Basic and acidic residues" evidence="5">
    <location>
        <begin position="1256"/>
        <end position="1268"/>
    </location>
</feature>
<dbReference type="GO" id="GO:0005634">
    <property type="term" value="C:nucleus"/>
    <property type="evidence" value="ECO:0007669"/>
    <property type="project" value="TreeGrafter"/>
</dbReference>
<evidence type="ECO:0000256" key="2">
    <source>
        <dbReference type="ARBA" id="ARBA00022737"/>
    </source>
</evidence>
<dbReference type="GeneID" id="73341906"/>
<dbReference type="GO" id="GO:0005737">
    <property type="term" value="C:cytoplasm"/>
    <property type="evidence" value="ECO:0007669"/>
    <property type="project" value="TreeGrafter"/>
</dbReference>
<feature type="compositionally biased region" description="Low complexity" evidence="5">
    <location>
        <begin position="1574"/>
        <end position="1585"/>
    </location>
</feature>
<dbReference type="PANTHER" id="PTHR13780:SF35">
    <property type="entry name" value="LD22662P"/>
    <property type="match status" value="1"/>
</dbReference>
<feature type="region of interest" description="Disordered" evidence="5">
    <location>
        <begin position="1952"/>
        <end position="1986"/>
    </location>
</feature>
<feature type="region of interest" description="Disordered" evidence="5">
    <location>
        <begin position="264"/>
        <end position="296"/>
    </location>
</feature>
<dbReference type="KEGG" id="clup:CLUP02_07904"/>
<dbReference type="EMBL" id="CP019476">
    <property type="protein sequence ID" value="UQC82416.1"/>
    <property type="molecule type" value="Genomic_DNA"/>
</dbReference>
<feature type="compositionally biased region" description="Basic and acidic residues" evidence="5">
    <location>
        <begin position="1341"/>
        <end position="1352"/>
    </location>
</feature>
<dbReference type="PANTHER" id="PTHR13780">
    <property type="entry name" value="AMP-ACTIVATED PROTEIN KINASE, GAMMA REGULATORY SUBUNIT"/>
    <property type="match status" value="1"/>
</dbReference>